<reference evidence="12 13" key="1">
    <citation type="submission" date="2019-08" db="EMBL/GenBank/DDBJ databases">
        <title>Genone of Arthrobacter echini P9.</title>
        <authorList>
            <person name="Bowman J.P."/>
        </authorList>
    </citation>
    <scope>NUCLEOTIDE SEQUENCE [LARGE SCALE GENOMIC DNA]</scope>
    <source>
        <strain evidence="12 13">P9</strain>
    </source>
</reference>
<comment type="caution">
    <text evidence="12">The sequence shown here is derived from an EMBL/GenBank/DDBJ whole genome shotgun (WGS) entry which is preliminary data.</text>
</comment>
<feature type="binding site" evidence="9">
    <location>
        <position position="233"/>
    </location>
    <ligand>
        <name>Mg(2+)</name>
        <dbReference type="ChEBI" id="CHEBI:18420"/>
        <label>2</label>
    </ligand>
</feature>
<keyword evidence="9" id="KW-0479">Metal-binding</keyword>
<comment type="pathway">
    <text evidence="1 9">Amino-acid biosynthesis; L-tryptophan biosynthesis; L-tryptophan from chorismate: step 2/5.</text>
</comment>
<keyword evidence="13" id="KW-1185">Reference proteome</keyword>
<evidence type="ECO:0000256" key="4">
    <source>
        <dbReference type="ARBA" id="ARBA00022679"/>
    </source>
</evidence>
<evidence type="ECO:0000259" key="11">
    <source>
        <dbReference type="Pfam" id="PF02885"/>
    </source>
</evidence>
<evidence type="ECO:0000256" key="1">
    <source>
        <dbReference type="ARBA" id="ARBA00004907"/>
    </source>
</evidence>
<gene>
    <name evidence="9 12" type="primary">trpD</name>
    <name evidence="12" type="ORF">FQ377_05055</name>
</gene>
<dbReference type="Pfam" id="PF00591">
    <property type="entry name" value="Glycos_transf_3"/>
    <property type="match status" value="1"/>
</dbReference>
<name>A0A5D0XTC5_9MICC</name>
<feature type="binding site" evidence="9">
    <location>
        <position position="101"/>
    </location>
    <ligand>
        <name>Mg(2+)</name>
        <dbReference type="ChEBI" id="CHEBI:18420"/>
        <label>1</label>
    </ligand>
</feature>
<dbReference type="UniPathway" id="UPA00035">
    <property type="reaction ID" value="UER00041"/>
</dbReference>
<dbReference type="SUPFAM" id="SSF52418">
    <property type="entry name" value="Nucleoside phosphorylase/phosphoribosyltransferase catalytic domain"/>
    <property type="match status" value="1"/>
</dbReference>
<comment type="cofactor">
    <cofactor evidence="9">
        <name>Mg(2+)</name>
        <dbReference type="ChEBI" id="CHEBI:18420"/>
    </cofactor>
    <text evidence="9">Binds 2 magnesium ions per monomer.</text>
</comment>
<accession>A0A5D0XTC5</accession>
<dbReference type="HAMAP" id="MF_00211">
    <property type="entry name" value="TrpD"/>
    <property type="match status" value="1"/>
</dbReference>
<dbReference type="OrthoDB" id="9806430at2"/>
<comment type="similarity">
    <text evidence="9">Belongs to the anthranilate phosphoribosyltransferase family.</text>
</comment>
<evidence type="ECO:0000256" key="9">
    <source>
        <dbReference type="HAMAP-Rule" id="MF_00211"/>
    </source>
</evidence>
<keyword evidence="3 9" id="KW-0328">Glycosyltransferase</keyword>
<dbReference type="SUPFAM" id="SSF47648">
    <property type="entry name" value="Nucleoside phosphorylase/phosphoribosyltransferase N-terminal domain"/>
    <property type="match status" value="1"/>
</dbReference>
<keyword evidence="2 9" id="KW-0028">Amino-acid biosynthesis</keyword>
<evidence type="ECO:0000256" key="2">
    <source>
        <dbReference type="ARBA" id="ARBA00022605"/>
    </source>
</evidence>
<feature type="binding site" evidence="9">
    <location>
        <begin position="117"/>
        <end position="125"/>
    </location>
    <ligand>
        <name>5-phospho-alpha-D-ribose 1-diphosphate</name>
        <dbReference type="ChEBI" id="CHEBI:58017"/>
    </ligand>
</feature>
<protein>
    <recommendedName>
        <fullName evidence="9">Anthranilate phosphoribosyltransferase</fullName>
        <ecNumber evidence="9">2.4.2.18</ecNumber>
    </recommendedName>
</protein>
<keyword evidence="6 9" id="KW-0057">Aromatic amino acid biosynthesis</keyword>
<evidence type="ECO:0000256" key="3">
    <source>
        <dbReference type="ARBA" id="ARBA00022676"/>
    </source>
</evidence>
<comment type="caution">
    <text evidence="9">Lacks conserved residue(s) required for the propagation of feature annotation.</text>
</comment>
<sequence>MPTTPSALPSTWPSIFSALLAGSDLGTEQSRWAMHSIMSGEASHAQIAGFLVALRAKGESVDELAGLVQAMLDRAHRIEVTGPTLDIVGTGGDGLNTLNISTMSSLVAVGAGAKVVKHGNRGASSASGAADVIEELGVRLDLAPADVARTAERAGITFCFAQVFHPSMKHVAVPRRELGVPTAFNFLGPLSNPAGVSAQALGCADARMAPLMAGVLAARGIRALVFRGDDGRDKLTTSGTSTIWEVRDGAVRAHGVHPADFGLDVVPVDALRGTDARGNAAVVRTVLRGESGPVRDAVVLNAAAGLVALEERADGGLVDRIISAMARARASIDSGAAAGVLERWVEVSRSY</sequence>
<comment type="catalytic activity">
    <reaction evidence="7 9">
        <text>N-(5-phospho-beta-D-ribosyl)anthranilate + diphosphate = 5-phospho-alpha-D-ribose 1-diphosphate + anthranilate</text>
        <dbReference type="Rhea" id="RHEA:11768"/>
        <dbReference type="ChEBI" id="CHEBI:16567"/>
        <dbReference type="ChEBI" id="CHEBI:18277"/>
        <dbReference type="ChEBI" id="CHEBI:33019"/>
        <dbReference type="ChEBI" id="CHEBI:58017"/>
        <dbReference type="EC" id="2.4.2.18"/>
    </reaction>
</comment>
<dbReference type="GO" id="GO:0000287">
    <property type="term" value="F:magnesium ion binding"/>
    <property type="evidence" value="ECO:0007669"/>
    <property type="project" value="UniProtKB-UniRule"/>
</dbReference>
<dbReference type="InterPro" id="IPR017459">
    <property type="entry name" value="Glycosyl_Trfase_fam3_N_dom"/>
</dbReference>
<dbReference type="InterPro" id="IPR035902">
    <property type="entry name" value="Nuc_phospho_transferase"/>
</dbReference>
<dbReference type="Gene3D" id="3.40.1030.10">
    <property type="entry name" value="Nucleoside phosphorylase/phosphoribosyltransferase catalytic domain"/>
    <property type="match status" value="1"/>
</dbReference>
<dbReference type="GO" id="GO:0004048">
    <property type="term" value="F:anthranilate phosphoribosyltransferase activity"/>
    <property type="evidence" value="ECO:0007669"/>
    <property type="project" value="UniProtKB-UniRule"/>
</dbReference>
<feature type="binding site" evidence="9">
    <location>
        <begin position="99"/>
        <end position="102"/>
    </location>
    <ligand>
        <name>5-phospho-alpha-D-ribose 1-diphosphate</name>
        <dbReference type="ChEBI" id="CHEBI:58017"/>
    </ligand>
</feature>
<dbReference type="EMBL" id="VSLD01000002">
    <property type="protein sequence ID" value="TYC99712.1"/>
    <property type="molecule type" value="Genomic_DNA"/>
</dbReference>
<dbReference type="AlphaFoldDB" id="A0A5D0XTC5"/>
<feature type="binding site" evidence="9">
    <location>
        <begin position="92"/>
        <end position="93"/>
    </location>
    <ligand>
        <name>5-phospho-alpha-D-ribose 1-diphosphate</name>
        <dbReference type="ChEBI" id="CHEBI:58017"/>
    </ligand>
</feature>
<feature type="binding site" evidence="9">
    <location>
        <position position="175"/>
    </location>
    <ligand>
        <name>anthranilate</name>
        <dbReference type="ChEBI" id="CHEBI:16567"/>
        <label>2</label>
    </ligand>
</feature>
<evidence type="ECO:0000256" key="5">
    <source>
        <dbReference type="ARBA" id="ARBA00022822"/>
    </source>
</evidence>
<dbReference type="Proteomes" id="UP000323410">
    <property type="component" value="Unassembled WGS sequence"/>
</dbReference>
<feature type="domain" description="Glycosyl transferase family 3 N-terminal" evidence="11">
    <location>
        <begin position="15"/>
        <end position="75"/>
    </location>
</feature>
<comment type="function">
    <text evidence="9">Catalyzes the transfer of the phosphoribosyl group of 5-phosphorylribose-1-pyrophosphate (PRPP) to anthranilate to yield N-(5'-phosphoribosyl)-anthranilate (PRA).</text>
</comment>
<dbReference type="EC" id="2.4.2.18" evidence="9"/>
<evidence type="ECO:0000313" key="12">
    <source>
        <dbReference type="EMBL" id="TYC99712.1"/>
    </source>
</evidence>
<feature type="binding site" evidence="9">
    <location>
        <position position="97"/>
    </location>
    <ligand>
        <name>5-phospho-alpha-D-ribose 1-diphosphate</name>
        <dbReference type="ChEBI" id="CHEBI:58017"/>
    </ligand>
</feature>
<feature type="binding site" evidence="9">
    <location>
        <position position="120"/>
    </location>
    <ligand>
        <name>anthranilate</name>
        <dbReference type="ChEBI" id="CHEBI:16567"/>
        <label>1</label>
    </ligand>
</feature>
<keyword evidence="5 9" id="KW-0822">Tryptophan biosynthesis</keyword>
<feature type="binding site" evidence="9">
    <location>
        <position position="89"/>
    </location>
    <ligand>
        <name>5-phospho-alpha-D-ribose 1-diphosphate</name>
        <dbReference type="ChEBI" id="CHEBI:58017"/>
    </ligand>
</feature>
<evidence type="ECO:0000256" key="8">
    <source>
        <dbReference type="ARBA" id="ARBA00061188"/>
    </source>
</evidence>
<dbReference type="NCBIfam" id="TIGR01245">
    <property type="entry name" value="trpD"/>
    <property type="match status" value="1"/>
</dbReference>
<feature type="binding site" evidence="9">
    <location>
        <position position="129"/>
    </location>
    <ligand>
        <name>5-phospho-alpha-D-ribose 1-diphosphate</name>
        <dbReference type="ChEBI" id="CHEBI:58017"/>
    </ligand>
</feature>
<evidence type="ECO:0000259" key="10">
    <source>
        <dbReference type="Pfam" id="PF00591"/>
    </source>
</evidence>
<evidence type="ECO:0000313" key="13">
    <source>
        <dbReference type="Proteomes" id="UP000323410"/>
    </source>
</evidence>
<dbReference type="FunFam" id="3.40.1030.10:FF:000002">
    <property type="entry name" value="Anthranilate phosphoribosyltransferase"/>
    <property type="match status" value="1"/>
</dbReference>
<dbReference type="Gene3D" id="1.20.970.10">
    <property type="entry name" value="Transferase, Pyrimidine Nucleoside Phosphorylase, Chain C"/>
    <property type="match status" value="1"/>
</dbReference>
<proteinExistence type="inferred from homology"/>
<dbReference type="PANTHER" id="PTHR43285:SF2">
    <property type="entry name" value="ANTHRANILATE PHOSPHORIBOSYLTRANSFERASE"/>
    <property type="match status" value="1"/>
</dbReference>
<evidence type="ECO:0000256" key="6">
    <source>
        <dbReference type="ARBA" id="ARBA00023141"/>
    </source>
</evidence>
<evidence type="ECO:0000256" key="7">
    <source>
        <dbReference type="ARBA" id="ARBA00052328"/>
    </source>
</evidence>
<keyword evidence="9" id="KW-0460">Magnesium</keyword>
<feature type="binding site" evidence="9">
    <location>
        <position position="89"/>
    </location>
    <ligand>
        <name>anthranilate</name>
        <dbReference type="ChEBI" id="CHEBI:16567"/>
        <label>1</label>
    </ligand>
</feature>
<organism evidence="12 13">
    <name type="scientific">Arthrobacter echini</name>
    <dbReference type="NCBI Taxonomy" id="1529066"/>
    <lineage>
        <taxon>Bacteria</taxon>
        <taxon>Bacillati</taxon>
        <taxon>Actinomycetota</taxon>
        <taxon>Actinomycetes</taxon>
        <taxon>Micrococcales</taxon>
        <taxon>Micrococcaceae</taxon>
        <taxon>Arthrobacter</taxon>
    </lineage>
</organism>
<dbReference type="InterPro" id="IPR005940">
    <property type="entry name" value="Anthranilate_Pribosyl_Tfrase"/>
</dbReference>
<dbReference type="GO" id="GO:0005829">
    <property type="term" value="C:cytosol"/>
    <property type="evidence" value="ECO:0007669"/>
    <property type="project" value="TreeGrafter"/>
</dbReference>
<dbReference type="InterPro" id="IPR000312">
    <property type="entry name" value="Glycosyl_Trfase_fam3"/>
</dbReference>
<feature type="domain" description="Glycosyl transferase family 3" evidence="10">
    <location>
        <begin position="83"/>
        <end position="337"/>
    </location>
</feature>
<comment type="similarity">
    <text evidence="8">In the C-terminal section; belongs to the anthranilate phosphoribosyltransferase family.</text>
</comment>
<dbReference type="GO" id="GO:0000162">
    <property type="term" value="P:L-tryptophan biosynthetic process"/>
    <property type="evidence" value="ECO:0007669"/>
    <property type="project" value="UniProtKB-UniRule"/>
</dbReference>
<keyword evidence="4 9" id="KW-0808">Transferase</keyword>
<dbReference type="InterPro" id="IPR036320">
    <property type="entry name" value="Glycosyl_Trfase_fam3_N_dom_sf"/>
</dbReference>
<dbReference type="PANTHER" id="PTHR43285">
    <property type="entry name" value="ANTHRANILATE PHOSPHORIBOSYLTRANSFERASE"/>
    <property type="match status" value="1"/>
</dbReference>
<comment type="subunit">
    <text evidence="9">Homodimer.</text>
</comment>
<dbReference type="Pfam" id="PF02885">
    <property type="entry name" value="Glycos_trans_3N"/>
    <property type="match status" value="1"/>
</dbReference>